<evidence type="ECO:0000256" key="1">
    <source>
        <dbReference type="SAM" id="MobiDB-lite"/>
    </source>
</evidence>
<sequence length="32" mass="4032">MRAVRRQVRVQPRRRVPELPLRQRPRGQRRVQ</sequence>
<reference evidence="2" key="1">
    <citation type="submission" date="2014-09" db="EMBL/GenBank/DDBJ databases">
        <authorList>
            <person name="Magalhaes I.L.F."/>
            <person name="Oliveira U."/>
            <person name="Santos F.R."/>
            <person name="Vidigal T.H.D.A."/>
            <person name="Brescovit A.D."/>
            <person name="Santos A.J."/>
        </authorList>
    </citation>
    <scope>NUCLEOTIDE SEQUENCE</scope>
    <source>
        <tissue evidence="2">Shoot tissue taken approximately 20 cm above the soil surface</tissue>
    </source>
</reference>
<reference evidence="2" key="2">
    <citation type="journal article" date="2015" name="Data Brief">
        <title>Shoot transcriptome of the giant reed, Arundo donax.</title>
        <authorList>
            <person name="Barrero R.A."/>
            <person name="Guerrero F.D."/>
            <person name="Moolhuijzen P."/>
            <person name="Goolsby J.A."/>
            <person name="Tidwell J."/>
            <person name="Bellgard S.E."/>
            <person name="Bellgard M.I."/>
        </authorList>
    </citation>
    <scope>NUCLEOTIDE SEQUENCE</scope>
    <source>
        <tissue evidence="2">Shoot tissue taken approximately 20 cm above the soil surface</tissue>
    </source>
</reference>
<feature type="region of interest" description="Disordered" evidence="1">
    <location>
        <begin position="1"/>
        <end position="32"/>
    </location>
</feature>
<organism evidence="2">
    <name type="scientific">Arundo donax</name>
    <name type="common">Giant reed</name>
    <name type="synonym">Donax arundinaceus</name>
    <dbReference type="NCBI Taxonomy" id="35708"/>
    <lineage>
        <taxon>Eukaryota</taxon>
        <taxon>Viridiplantae</taxon>
        <taxon>Streptophyta</taxon>
        <taxon>Embryophyta</taxon>
        <taxon>Tracheophyta</taxon>
        <taxon>Spermatophyta</taxon>
        <taxon>Magnoliopsida</taxon>
        <taxon>Liliopsida</taxon>
        <taxon>Poales</taxon>
        <taxon>Poaceae</taxon>
        <taxon>PACMAD clade</taxon>
        <taxon>Arundinoideae</taxon>
        <taxon>Arundineae</taxon>
        <taxon>Arundo</taxon>
    </lineage>
</organism>
<dbReference type="EMBL" id="GBRH01189793">
    <property type="protein sequence ID" value="JAE08103.1"/>
    <property type="molecule type" value="Transcribed_RNA"/>
</dbReference>
<feature type="compositionally biased region" description="Basic residues" evidence="1">
    <location>
        <begin position="1"/>
        <end position="14"/>
    </location>
</feature>
<dbReference type="AlphaFoldDB" id="A0A0A9FIP3"/>
<feature type="compositionally biased region" description="Basic residues" evidence="1">
    <location>
        <begin position="23"/>
        <end position="32"/>
    </location>
</feature>
<proteinExistence type="predicted"/>
<name>A0A0A9FIP3_ARUDO</name>
<protein>
    <submittedName>
        <fullName evidence="2">Uncharacterized protein</fullName>
    </submittedName>
</protein>
<evidence type="ECO:0000313" key="2">
    <source>
        <dbReference type="EMBL" id="JAE08103.1"/>
    </source>
</evidence>
<accession>A0A0A9FIP3</accession>